<dbReference type="AlphaFoldDB" id="A0A517ZJ39"/>
<dbReference type="Gene3D" id="2.60.200.20">
    <property type="match status" value="2"/>
</dbReference>
<organism evidence="3 4">
    <name type="scientific">Symmachiella dynata</name>
    <dbReference type="NCBI Taxonomy" id="2527995"/>
    <lineage>
        <taxon>Bacteria</taxon>
        <taxon>Pseudomonadati</taxon>
        <taxon>Planctomycetota</taxon>
        <taxon>Planctomycetia</taxon>
        <taxon>Planctomycetales</taxon>
        <taxon>Planctomycetaceae</taxon>
        <taxon>Symmachiella</taxon>
    </lineage>
</organism>
<evidence type="ECO:0000313" key="3">
    <source>
        <dbReference type="EMBL" id="QDU42453.1"/>
    </source>
</evidence>
<evidence type="ECO:0000259" key="2">
    <source>
        <dbReference type="PROSITE" id="PS50006"/>
    </source>
</evidence>
<accession>A0A517ZJ39</accession>
<dbReference type="Pfam" id="PF00498">
    <property type="entry name" value="FHA"/>
    <property type="match status" value="1"/>
</dbReference>
<dbReference type="Proteomes" id="UP000319383">
    <property type="component" value="Chromosome"/>
</dbReference>
<feature type="compositionally biased region" description="Basic and acidic residues" evidence="1">
    <location>
        <begin position="253"/>
        <end position="265"/>
    </location>
</feature>
<dbReference type="CDD" id="cd00060">
    <property type="entry name" value="FHA"/>
    <property type="match status" value="2"/>
</dbReference>
<keyword evidence="4" id="KW-1185">Reference proteome</keyword>
<dbReference type="KEGG" id="sdyn:Mal52_09140"/>
<dbReference type="RefSeq" id="WP_197533701.1">
    <property type="nucleotide sequence ID" value="NZ_CP036270.1"/>
</dbReference>
<sequence>MPASGGRSVALNKPRLFMGREKKSASTGRLSQENAYCLLELIDGWWYIDDLRSPGGLKINGSICKRQRLMPGDEIAIGKHRYRISFEAPKHNLGTGRSVAAKQRGPQGQGSRKPVMAGPLGRLVPVGGGVVHQLTKTPVIIGRKPPCDIVIPKKTISGKHCELSLTDGYWRIKDLGSHNGVRIEGQSCKEGWVLPQQQFSIADQRFQLEYEGQGPRPLPDEPDFQFRKPLMAQLGLSNRDIDKIVDESEDEEPTPRKRWDLTTDA</sequence>
<evidence type="ECO:0000256" key="1">
    <source>
        <dbReference type="SAM" id="MobiDB-lite"/>
    </source>
</evidence>
<feature type="region of interest" description="Disordered" evidence="1">
    <location>
        <begin position="96"/>
        <end position="118"/>
    </location>
</feature>
<dbReference type="InterPro" id="IPR008984">
    <property type="entry name" value="SMAD_FHA_dom_sf"/>
</dbReference>
<protein>
    <submittedName>
        <fullName evidence="3">FHA domain protein</fullName>
    </submittedName>
</protein>
<dbReference type="InterPro" id="IPR000253">
    <property type="entry name" value="FHA_dom"/>
</dbReference>
<dbReference type="EMBL" id="CP036276">
    <property type="protein sequence ID" value="QDU42453.1"/>
    <property type="molecule type" value="Genomic_DNA"/>
</dbReference>
<name>A0A517ZJ39_9PLAN</name>
<feature type="domain" description="FHA" evidence="2">
    <location>
        <begin position="139"/>
        <end position="188"/>
    </location>
</feature>
<reference evidence="3 4" key="1">
    <citation type="submission" date="2019-02" db="EMBL/GenBank/DDBJ databases">
        <title>Deep-cultivation of Planctomycetes and their phenomic and genomic characterization uncovers novel biology.</title>
        <authorList>
            <person name="Wiegand S."/>
            <person name="Jogler M."/>
            <person name="Boedeker C."/>
            <person name="Pinto D."/>
            <person name="Vollmers J."/>
            <person name="Rivas-Marin E."/>
            <person name="Kohn T."/>
            <person name="Peeters S.H."/>
            <person name="Heuer A."/>
            <person name="Rast P."/>
            <person name="Oberbeckmann S."/>
            <person name="Bunk B."/>
            <person name="Jeske O."/>
            <person name="Meyerdierks A."/>
            <person name="Storesund J.E."/>
            <person name="Kallscheuer N."/>
            <person name="Luecker S."/>
            <person name="Lage O.M."/>
            <person name="Pohl T."/>
            <person name="Merkel B.J."/>
            <person name="Hornburger P."/>
            <person name="Mueller R.-W."/>
            <person name="Bruemmer F."/>
            <person name="Labrenz M."/>
            <person name="Spormann A.M."/>
            <person name="Op den Camp H."/>
            <person name="Overmann J."/>
            <person name="Amann R."/>
            <person name="Jetten M.S.M."/>
            <person name="Mascher T."/>
            <person name="Medema M.H."/>
            <person name="Devos D.P."/>
            <person name="Kaster A.-K."/>
            <person name="Ovreas L."/>
            <person name="Rohde M."/>
            <person name="Galperin M.Y."/>
            <person name="Jogler C."/>
        </authorList>
    </citation>
    <scope>NUCLEOTIDE SEQUENCE [LARGE SCALE GENOMIC DNA]</scope>
    <source>
        <strain evidence="3 4">Mal52</strain>
    </source>
</reference>
<evidence type="ECO:0000313" key="4">
    <source>
        <dbReference type="Proteomes" id="UP000319383"/>
    </source>
</evidence>
<feature type="region of interest" description="Disordered" evidence="1">
    <location>
        <begin position="241"/>
        <end position="265"/>
    </location>
</feature>
<dbReference type="SMART" id="SM00240">
    <property type="entry name" value="FHA"/>
    <property type="match status" value="1"/>
</dbReference>
<dbReference type="PROSITE" id="PS50006">
    <property type="entry name" value="FHA_DOMAIN"/>
    <property type="match status" value="1"/>
</dbReference>
<proteinExistence type="predicted"/>
<dbReference type="SUPFAM" id="SSF49879">
    <property type="entry name" value="SMAD/FHA domain"/>
    <property type="match status" value="2"/>
</dbReference>
<gene>
    <name evidence="3" type="ORF">Mal52_09140</name>
</gene>